<accession>A0ABU0EEZ1</accession>
<dbReference type="Proteomes" id="UP001239626">
    <property type="component" value="Unassembled WGS sequence"/>
</dbReference>
<comment type="caution">
    <text evidence="1">The sequence shown here is derived from an EMBL/GenBank/DDBJ whole genome shotgun (WGS) entry which is preliminary data.</text>
</comment>
<proteinExistence type="predicted"/>
<dbReference type="RefSeq" id="WP_307492120.1">
    <property type="nucleotide sequence ID" value="NZ_JAUSVB010000002.1"/>
</dbReference>
<dbReference type="EMBL" id="JAUSVB010000002">
    <property type="protein sequence ID" value="MDQ0373845.1"/>
    <property type="molecule type" value="Genomic_DNA"/>
</dbReference>
<evidence type="ECO:0000313" key="2">
    <source>
        <dbReference type="Proteomes" id="UP001239626"/>
    </source>
</evidence>
<keyword evidence="2" id="KW-1185">Reference proteome</keyword>
<evidence type="ECO:0008006" key="3">
    <source>
        <dbReference type="Google" id="ProtNLM"/>
    </source>
</evidence>
<reference evidence="1 2" key="1">
    <citation type="submission" date="2023-07" db="EMBL/GenBank/DDBJ databases">
        <title>Sorghum-associated microbial communities from plants grown in Nebraska, USA.</title>
        <authorList>
            <person name="Schachtman D."/>
        </authorList>
    </citation>
    <scope>NUCLEOTIDE SEQUENCE [LARGE SCALE GENOMIC DNA]</scope>
    <source>
        <strain evidence="1 2">BE332</strain>
    </source>
</reference>
<organism evidence="1 2">
    <name type="scientific">Cellulomonas humilata</name>
    <dbReference type="NCBI Taxonomy" id="144055"/>
    <lineage>
        <taxon>Bacteria</taxon>
        <taxon>Bacillati</taxon>
        <taxon>Actinomycetota</taxon>
        <taxon>Actinomycetes</taxon>
        <taxon>Micrococcales</taxon>
        <taxon>Cellulomonadaceae</taxon>
        <taxon>Cellulomonas</taxon>
    </lineage>
</organism>
<evidence type="ECO:0000313" key="1">
    <source>
        <dbReference type="EMBL" id="MDQ0373845.1"/>
    </source>
</evidence>
<protein>
    <recommendedName>
        <fullName evidence="3">DUF4333 domain-containing protein</fullName>
    </recommendedName>
</protein>
<name>A0ABU0EEZ1_9CELL</name>
<sequence length="158" mass="16275">MSIKTAVLVLLAIVVVVVLLIFFGAVRPSAGPPDSGRGGVKSGLGWLRSQDAVTFEELASTRPGCEDLETRTFAVASGSTCRIALPDNSSFTLCASENGEGALATVEGAEFPAGTLESDDLTCADPAELNVYDKDTVLSLTCAPFGALCRFTVGEPSG</sequence>
<gene>
    <name evidence="1" type="ORF">J2X26_002156</name>
</gene>